<dbReference type="EMBL" id="MJFZ01000370">
    <property type="protein sequence ID" value="RAW30455.1"/>
    <property type="molecule type" value="Genomic_DNA"/>
</dbReference>
<dbReference type="OrthoDB" id="6776856at2759"/>
<comment type="caution">
    <text evidence="7">The sequence shown here is derived from an EMBL/GenBank/DDBJ whole genome shotgun (WGS) entry which is preliminary data.</text>
</comment>
<feature type="domain" description="Retroviral polymerase SH3-like" evidence="2">
    <location>
        <begin position="31"/>
        <end position="86"/>
    </location>
</feature>
<keyword evidence="8" id="KW-1185">Reference proteome</keyword>
<proteinExistence type="predicted"/>
<feature type="region of interest" description="Disordered" evidence="1">
    <location>
        <begin position="195"/>
        <end position="245"/>
    </location>
</feature>
<reference evidence="7 8" key="1">
    <citation type="submission" date="2018-01" db="EMBL/GenBank/DDBJ databases">
        <title>Draft genome of the strawberry crown rot pathogen Phytophthora cactorum.</title>
        <authorList>
            <person name="Armitage A.D."/>
            <person name="Lysoe E."/>
            <person name="Nellist C.F."/>
            <person name="Harrison R.J."/>
            <person name="Brurberg M.B."/>
        </authorList>
    </citation>
    <scope>NUCLEOTIDE SEQUENCE [LARGE SCALE GENOMIC DNA]</scope>
    <source>
        <strain evidence="7 8">10300</strain>
    </source>
</reference>
<gene>
    <name evidence="7" type="ORF">PC110_g13177</name>
    <name evidence="3" type="ORF">PC113_g6579</name>
    <name evidence="4" type="ORF">PC115_g5774</name>
    <name evidence="5" type="ORF">PC117_g6650</name>
    <name evidence="6" type="ORF">PC118_g10981</name>
</gene>
<dbReference type="Proteomes" id="UP000774804">
    <property type="component" value="Unassembled WGS sequence"/>
</dbReference>
<evidence type="ECO:0000313" key="8">
    <source>
        <dbReference type="Proteomes" id="UP000251314"/>
    </source>
</evidence>
<dbReference type="EMBL" id="RCML01000325">
    <property type="protein sequence ID" value="KAG2980789.1"/>
    <property type="molecule type" value="Genomic_DNA"/>
</dbReference>
<evidence type="ECO:0000259" key="2">
    <source>
        <dbReference type="Pfam" id="PF25597"/>
    </source>
</evidence>
<evidence type="ECO:0000256" key="1">
    <source>
        <dbReference type="SAM" id="MobiDB-lite"/>
    </source>
</evidence>
<evidence type="ECO:0000313" key="7">
    <source>
        <dbReference type="EMBL" id="RAW30455.1"/>
    </source>
</evidence>
<organism evidence="7 8">
    <name type="scientific">Phytophthora cactorum</name>
    <dbReference type="NCBI Taxonomy" id="29920"/>
    <lineage>
        <taxon>Eukaryota</taxon>
        <taxon>Sar</taxon>
        <taxon>Stramenopiles</taxon>
        <taxon>Oomycota</taxon>
        <taxon>Peronosporomycetes</taxon>
        <taxon>Peronosporales</taxon>
        <taxon>Peronosporaceae</taxon>
        <taxon>Phytophthora</taxon>
    </lineage>
</organism>
<dbReference type="AlphaFoldDB" id="A0A329S188"/>
<sequence length="245" mass="26722">MSVTKALGSMTPYQKLNKRKPDLEDIKICGCVAYHQLPKARQGNKLEMRAKPAVFLRIADSSLGYRLLDLETGDIIQRRSVRFREDVAVGGNYLEHLLAKRDNGKPTTVLNEIPYVLLPVTHVAVRDVERVDDLGGKPLVPSTAHTQDAGSSSSDESDWDYIEGVGAQDDGGVCSRMNVRVEPIGVLEPGEGVNLQNVATSGSLSESRRVSPTRPVGDNDSERRDQGASCRRSITQQIQSGPDAI</sequence>
<reference evidence="3" key="2">
    <citation type="submission" date="2018-10" db="EMBL/GenBank/DDBJ databases">
        <title>Effector identification in a new, highly contiguous assembly of the strawberry crown rot pathogen Phytophthora cactorum.</title>
        <authorList>
            <person name="Armitage A.D."/>
            <person name="Nellist C.F."/>
            <person name="Bates H."/>
            <person name="Vickerstaff R.J."/>
            <person name="Harrison R.J."/>
        </authorList>
    </citation>
    <scope>NUCLEOTIDE SEQUENCE</scope>
    <source>
        <strain evidence="3">15-7</strain>
        <strain evidence="4">4032</strain>
        <strain evidence="5">4040</strain>
        <strain evidence="6">P415</strain>
    </source>
</reference>
<evidence type="ECO:0000313" key="5">
    <source>
        <dbReference type="EMBL" id="KAG2947644.1"/>
    </source>
</evidence>
<dbReference type="STRING" id="29920.A0A329S188"/>
<dbReference type="Proteomes" id="UP000735874">
    <property type="component" value="Unassembled WGS sequence"/>
</dbReference>
<feature type="compositionally biased region" description="Polar residues" evidence="1">
    <location>
        <begin position="143"/>
        <end position="154"/>
    </location>
</feature>
<dbReference type="Proteomes" id="UP000736787">
    <property type="component" value="Unassembled WGS sequence"/>
</dbReference>
<dbReference type="EMBL" id="RCMI01000122">
    <property type="protein sequence ID" value="KAG2932520.1"/>
    <property type="molecule type" value="Genomic_DNA"/>
</dbReference>
<evidence type="ECO:0000313" key="3">
    <source>
        <dbReference type="EMBL" id="KAG2862132.1"/>
    </source>
</evidence>
<feature type="compositionally biased region" description="Polar residues" evidence="1">
    <location>
        <begin position="232"/>
        <end position="245"/>
    </location>
</feature>
<name>A0A329S188_9STRA</name>
<dbReference type="Proteomes" id="UP000251314">
    <property type="component" value="Unassembled WGS sequence"/>
</dbReference>
<protein>
    <recommendedName>
        <fullName evidence="2">Retroviral polymerase SH3-like domain-containing protein</fullName>
    </recommendedName>
</protein>
<evidence type="ECO:0000313" key="6">
    <source>
        <dbReference type="EMBL" id="KAG2980789.1"/>
    </source>
</evidence>
<dbReference type="EMBL" id="RCMK01000128">
    <property type="protein sequence ID" value="KAG2947644.1"/>
    <property type="molecule type" value="Genomic_DNA"/>
</dbReference>
<feature type="compositionally biased region" description="Polar residues" evidence="1">
    <location>
        <begin position="195"/>
        <end position="205"/>
    </location>
</feature>
<dbReference type="VEuPathDB" id="FungiDB:PC110_g13177"/>
<evidence type="ECO:0000313" key="4">
    <source>
        <dbReference type="EMBL" id="KAG2932520.1"/>
    </source>
</evidence>
<dbReference type="EMBL" id="RCMG01000136">
    <property type="protein sequence ID" value="KAG2862132.1"/>
    <property type="molecule type" value="Genomic_DNA"/>
</dbReference>
<accession>A0A329S188</accession>
<dbReference type="Proteomes" id="UP000697107">
    <property type="component" value="Unassembled WGS sequence"/>
</dbReference>
<dbReference type="InterPro" id="IPR057670">
    <property type="entry name" value="SH3_retrovirus"/>
</dbReference>
<dbReference type="Pfam" id="PF25597">
    <property type="entry name" value="SH3_retrovirus"/>
    <property type="match status" value="1"/>
</dbReference>
<feature type="region of interest" description="Disordered" evidence="1">
    <location>
        <begin position="136"/>
        <end position="166"/>
    </location>
</feature>